<gene>
    <name evidence="2" type="ORF">SPARVUS_LOCUS13320861</name>
</gene>
<accession>A0ABN9G2F1</accession>
<feature type="compositionally biased region" description="Basic residues" evidence="1">
    <location>
        <begin position="8"/>
        <end position="20"/>
    </location>
</feature>
<name>A0ABN9G2F1_9NEOB</name>
<comment type="caution">
    <text evidence="2">The sequence shown here is derived from an EMBL/GenBank/DDBJ whole genome shotgun (WGS) entry which is preliminary data.</text>
</comment>
<organism evidence="2 3">
    <name type="scientific">Staurois parvus</name>
    <dbReference type="NCBI Taxonomy" id="386267"/>
    <lineage>
        <taxon>Eukaryota</taxon>
        <taxon>Metazoa</taxon>
        <taxon>Chordata</taxon>
        <taxon>Craniata</taxon>
        <taxon>Vertebrata</taxon>
        <taxon>Euteleostomi</taxon>
        <taxon>Amphibia</taxon>
        <taxon>Batrachia</taxon>
        <taxon>Anura</taxon>
        <taxon>Neobatrachia</taxon>
        <taxon>Ranoidea</taxon>
        <taxon>Ranidae</taxon>
        <taxon>Staurois</taxon>
    </lineage>
</organism>
<keyword evidence="3" id="KW-1185">Reference proteome</keyword>
<reference evidence="2" key="1">
    <citation type="submission" date="2023-05" db="EMBL/GenBank/DDBJ databases">
        <authorList>
            <person name="Stuckert A."/>
        </authorList>
    </citation>
    <scope>NUCLEOTIDE SEQUENCE</scope>
</reference>
<feature type="region of interest" description="Disordered" evidence="1">
    <location>
        <begin position="1"/>
        <end position="78"/>
    </location>
</feature>
<evidence type="ECO:0000313" key="2">
    <source>
        <dbReference type="EMBL" id="CAI9603551.1"/>
    </source>
</evidence>
<proteinExistence type="predicted"/>
<evidence type="ECO:0000313" key="3">
    <source>
        <dbReference type="Proteomes" id="UP001162483"/>
    </source>
</evidence>
<protein>
    <submittedName>
        <fullName evidence="2">Uncharacterized protein</fullName>
    </submittedName>
</protein>
<feature type="compositionally biased region" description="Polar residues" evidence="1">
    <location>
        <begin position="48"/>
        <end position="62"/>
    </location>
</feature>
<dbReference type="EMBL" id="CATNWA010017848">
    <property type="protein sequence ID" value="CAI9603551.1"/>
    <property type="molecule type" value="Genomic_DNA"/>
</dbReference>
<evidence type="ECO:0000256" key="1">
    <source>
        <dbReference type="SAM" id="MobiDB-lite"/>
    </source>
</evidence>
<sequence length="78" mass="8520">MTTSPARRPTKRRTPRRRAPRTPTLPVTIPPPGRTGGGGRRSPASSSWNWRRSSTARSTCPSPSAPRSHMPSNSARCK</sequence>
<dbReference type="Proteomes" id="UP001162483">
    <property type="component" value="Unassembled WGS sequence"/>
</dbReference>